<dbReference type="KEGG" id="tet:TTHERM_000558549"/>
<name>W7XFG0_TETTS</name>
<protein>
    <submittedName>
        <fullName evidence="3">Cyclic nucleotide-binding domain protein</fullName>
    </submittedName>
</protein>
<dbReference type="AlphaFoldDB" id="W7XFG0"/>
<evidence type="ECO:0000259" key="2">
    <source>
        <dbReference type="PROSITE" id="PS50042"/>
    </source>
</evidence>
<dbReference type="SUPFAM" id="SSF81324">
    <property type="entry name" value="Voltage-gated potassium channels"/>
    <property type="match status" value="1"/>
</dbReference>
<dbReference type="PANTHER" id="PTHR45689">
    <property type="entry name" value="I[[H]] CHANNEL, ISOFORM E"/>
    <property type="match status" value="1"/>
</dbReference>
<dbReference type="GO" id="GO:0035725">
    <property type="term" value="P:sodium ion transmembrane transport"/>
    <property type="evidence" value="ECO:0007669"/>
    <property type="project" value="TreeGrafter"/>
</dbReference>
<dbReference type="PANTHER" id="PTHR45689:SF5">
    <property type="entry name" value="I[[H]] CHANNEL, ISOFORM E"/>
    <property type="match status" value="1"/>
</dbReference>
<feature type="transmembrane region" description="Helical" evidence="1">
    <location>
        <begin position="280"/>
        <end position="302"/>
    </location>
</feature>
<evidence type="ECO:0000313" key="4">
    <source>
        <dbReference type="Proteomes" id="UP000009168"/>
    </source>
</evidence>
<dbReference type="RefSeq" id="XP_012654729.1">
    <property type="nucleotide sequence ID" value="XM_012799275.1"/>
</dbReference>
<dbReference type="Gene3D" id="1.10.287.70">
    <property type="match status" value="1"/>
</dbReference>
<evidence type="ECO:0000313" key="3">
    <source>
        <dbReference type="EMBL" id="EWS72751.1"/>
    </source>
</evidence>
<dbReference type="PROSITE" id="PS50042">
    <property type="entry name" value="CNMP_BINDING_3"/>
    <property type="match status" value="1"/>
</dbReference>
<proteinExistence type="predicted"/>
<feature type="domain" description="Cyclic nucleotide-binding" evidence="2">
    <location>
        <begin position="628"/>
        <end position="697"/>
    </location>
</feature>
<feature type="transmembrane region" description="Helical" evidence="1">
    <location>
        <begin position="314"/>
        <end position="333"/>
    </location>
</feature>
<reference evidence="4" key="1">
    <citation type="journal article" date="2006" name="PLoS Biol.">
        <title>Macronuclear genome sequence of the ciliate Tetrahymena thermophila, a model eukaryote.</title>
        <authorList>
            <person name="Eisen J.A."/>
            <person name="Coyne R.S."/>
            <person name="Wu M."/>
            <person name="Wu D."/>
            <person name="Thiagarajan M."/>
            <person name="Wortman J.R."/>
            <person name="Badger J.H."/>
            <person name="Ren Q."/>
            <person name="Amedeo P."/>
            <person name="Jones K.M."/>
            <person name="Tallon L.J."/>
            <person name="Delcher A.L."/>
            <person name="Salzberg S.L."/>
            <person name="Silva J.C."/>
            <person name="Haas B.J."/>
            <person name="Majoros W.H."/>
            <person name="Farzad M."/>
            <person name="Carlton J.M."/>
            <person name="Smith R.K. Jr."/>
            <person name="Garg J."/>
            <person name="Pearlman R.E."/>
            <person name="Karrer K.M."/>
            <person name="Sun L."/>
            <person name="Manning G."/>
            <person name="Elde N.C."/>
            <person name="Turkewitz A.P."/>
            <person name="Asai D.J."/>
            <person name="Wilkes D.E."/>
            <person name="Wang Y."/>
            <person name="Cai H."/>
            <person name="Collins K."/>
            <person name="Stewart B.A."/>
            <person name="Lee S.R."/>
            <person name="Wilamowska K."/>
            <person name="Weinberg Z."/>
            <person name="Ruzzo W.L."/>
            <person name="Wloga D."/>
            <person name="Gaertig J."/>
            <person name="Frankel J."/>
            <person name="Tsao C.-C."/>
            <person name="Gorovsky M.A."/>
            <person name="Keeling P.J."/>
            <person name="Waller R.F."/>
            <person name="Patron N.J."/>
            <person name="Cherry J.M."/>
            <person name="Stover N.A."/>
            <person name="Krieger C.J."/>
            <person name="del Toro C."/>
            <person name="Ryder H.F."/>
            <person name="Williamson S.C."/>
            <person name="Barbeau R.A."/>
            <person name="Hamilton E.P."/>
            <person name="Orias E."/>
        </authorList>
    </citation>
    <scope>NUCLEOTIDE SEQUENCE [LARGE SCALE GENOMIC DNA]</scope>
    <source>
        <strain evidence="4">SB210</strain>
    </source>
</reference>
<dbReference type="InParanoid" id="W7XFG0"/>
<accession>W7XFG0</accession>
<dbReference type="GO" id="GO:0003254">
    <property type="term" value="P:regulation of membrane depolarization"/>
    <property type="evidence" value="ECO:0007669"/>
    <property type="project" value="TreeGrafter"/>
</dbReference>
<dbReference type="OrthoDB" id="421226at2759"/>
<organism evidence="3 4">
    <name type="scientific">Tetrahymena thermophila (strain SB210)</name>
    <dbReference type="NCBI Taxonomy" id="312017"/>
    <lineage>
        <taxon>Eukaryota</taxon>
        <taxon>Sar</taxon>
        <taxon>Alveolata</taxon>
        <taxon>Ciliophora</taxon>
        <taxon>Intramacronucleata</taxon>
        <taxon>Oligohymenophorea</taxon>
        <taxon>Hymenostomatida</taxon>
        <taxon>Tetrahymenina</taxon>
        <taxon>Tetrahymenidae</taxon>
        <taxon>Tetrahymena</taxon>
    </lineage>
</organism>
<dbReference type="InterPro" id="IPR018490">
    <property type="entry name" value="cNMP-bd_dom_sf"/>
</dbReference>
<feature type="transmembrane region" description="Helical" evidence="1">
    <location>
        <begin position="435"/>
        <end position="456"/>
    </location>
</feature>
<dbReference type="eggNOG" id="KOG0500">
    <property type="taxonomic scope" value="Eukaryota"/>
</dbReference>
<dbReference type="SUPFAM" id="SSF51206">
    <property type="entry name" value="cAMP-binding domain-like"/>
    <property type="match status" value="1"/>
</dbReference>
<feature type="transmembrane region" description="Helical" evidence="1">
    <location>
        <begin position="521"/>
        <end position="539"/>
    </location>
</feature>
<keyword evidence="1" id="KW-1133">Transmembrane helix</keyword>
<dbReference type="EMBL" id="GG662547">
    <property type="protein sequence ID" value="EWS72751.1"/>
    <property type="molecule type" value="Genomic_DNA"/>
</dbReference>
<dbReference type="Gene3D" id="1.10.287.630">
    <property type="entry name" value="Helix hairpin bin"/>
    <property type="match status" value="1"/>
</dbReference>
<keyword evidence="1" id="KW-0472">Membrane</keyword>
<gene>
    <name evidence="3" type="ORF">TTHERM_000558549</name>
</gene>
<dbReference type="GO" id="GO:0098855">
    <property type="term" value="C:HCN channel complex"/>
    <property type="evidence" value="ECO:0007669"/>
    <property type="project" value="TreeGrafter"/>
</dbReference>
<dbReference type="InterPro" id="IPR000595">
    <property type="entry name" value="cNMP-bd_dom"/>
</dbReference>
<dbReference type="Gene3D" id="2.60.120.10">
    <property type="entry name" value="Jelly Rolls"/>
    <property type="match status" value="1"/>
</dbReference>
<dbReference type="Pfam" id="PF07885">
    <property type="entry name" value="Ion_trans_2"/>
    <property type="match status" value="1"/>
</dbReference>
<evidence type="ECO:0000256" key="1">
    <source>
        <dbReference type="SAM" id="Phobius"/>
    </source>
</evidence>
<keyword evidence="1" id="KW-0812">Transmembrane</keyword>
<dbReference type="GO" id="GO:0005249">
    <property type="term" value="F:voltage-gated potassium channel activity"/>
    <property type="evidence" value="ECO:0007669"/>
    <property type="project" value="TreeGrafter"/>
</dbReference>
<dbReference type="InterPro" id="IPR051413">
    <property type="entry name" value="K/Na_HCN_channel"/>
</dbReference>
<feature type="transmembrane region" description="Helical" evidence="1">
    <location>
        <begin position="345"/>
        <end position="365"/>
    </location>
</feature>
<feature type="transmembrane region" description="Helical" evidence="1">
    <location>
        <begin position="494"/>
        <end position="514"/>
    </location>
</feature>
<dbReference type="InterPro" id="IPR014710">
    <property type="entry name" value="RmlC-like_jellyroll"/>
</dbReference>
<dbReference type="InterPro" id="IPR013099">
    <property type="entry name" value="K_chnl_dom"/>
</dbReference>
<dbReference type="Proteomes" id="UP000009168">
    <property type="component" value="Unassembled WGS sequence"/>
</dbReference>
<dbReference type="GeneID" id="24439570"/>
<sequence>MTTYARISRNSHNIQNDDCKFNMSDKVESKFDCNSFLSDEQYNTQQKYFGFKTYSEQQNQKLGDYDSSLANQSIYELSLEEYFNNPEKRSLRSNLSIAPTQKCIVPNNIWKYSFYFQLIAEVISRKSQQSFQKRFPLKKSDINTSTNKNDSDQYEGFDNKLISKTNMNNNQTLESRMLISKSRKSTYFKLDEFNKINESAKISTFKYDNSSRLNQNTVWKRKWMSIIFIISKVRKFAVQCSVIFKPQLLNKFQVSLINDIAIYLNYRQYRKIVKCIINNFYWIFSIIPIVSQLYINFLSAILKHFPLFHYYSKLYILWEIILFICSGILFFYIPLEYSFQITRNQFFIFFFSYLCPFLFGFNIFVRANTKTTQSKSFIENHIEIFHKYLKSDLIVDIISLICLNKQIFQLQASYFFFFIRITKSFRVMTLLREKFLLNLKISGFISLLFLLFQVLYYTHLMSCAWFTIGNYGLQFQEGWIYRYGLIEKSIFVKYLYSFYYSVITMSTIGFGDLVPQTDIEMLMTIFIVLISSFVFQYSINQIGSILSVFKTKNDVYLQEVAKINKYFKQYTVDLEIQARSRQYLDYIFSDNKEHTIQTIEQLSTLSVNLQGEIKMNVFTKRLKNISLFDEIFSNETLQQIAVLMKEIIYSPDQSIIDINSKENMLYIIHSGAVVKQTHSQTNANAKEIQKLCEGAFFNLDRFLTNSQSCQYQYKSVGISSILQLQLDVFLDTIRKNEIEYEKFMQIKDQVIYNQNFGAAKMSCLSCQQKNHQLMECPFIFYTCRKTRIINKHLNDFNKSKKNFIRNPRQFKFQTLINQVNVKENIEKFLLYSSYSGVSQLLNPSIENQKMYIDDDAINLSQLEHHDKVNKEAVSQQDNIEYDKNKAVRFKSCQSLSQLHQNQQQPSFGEELTLQTSEQATGMIQSELNGLNSNMSAKSIYEKSQKNLTALEVISKLEQEHLQAENKSVIKQNEINKDGINNKIQKEHNKKQIDMILQFLQQQKNQMDIQSKNSKLFHQIQNYGSYINYFDSDRSIKDKVKKKQNFVFDRQISNNFKRTSKAHQNSQENKLFYYEFDQIKQFQYYFPNYNYEQVIAKANIKFFQQMNIKLQNFKKNRKQSKCIHNLKN</sequence>
<keyword evidence="4" id="KW-1185">Reference proteome</keyword>